<organism evidence="2 3">
    <name type="scientific">Ricinus communis</name>
    <name type="common">Castor bean</name>
    <dbReference type="NCBI Taxonomy" id="3988"/>
    <lineage>
        <taxon>Eukaryota</taxon>
        <taxon>Viridiplantae</taxon>
        <taxon>Streptophyta</taxon>
        <taxon>Embryophyta</taxon>
        <taxon>Tracheophyta</taxon>
        <taxon>Spermatophyta</taxon>
        <taxon>Magnoliopsida</taxon>
        <taxon>eudicotyledons</taxon>
        <taxon>Gunneridae</taxon>
        <taxon>Pentapetalae</taxon>
        <taxon>rosids</taxon>
        <taxon>fabids</taxon>
        <taxon>Malpighiales</taxon>
        <taxon>Euphorbiaceae</taxon>
        <taxon>Acalyphoideae</taxon>
        <taxon>Acalypheae</taxon>
        <taxon>Ricinus</taxon>
    </lineage>
</organism>
<feature type="region of interest" description="Disordered" evidence="1">
    <location>
        <begin position="78"/>
        <end position="108"/>
    </location>
</feature>
<feature type="compositionally biased region" description="Basic and acidic residues" evidence="1">
    <location>
        <begin position="213"/>
        <end position="225"/>
    </location>
</feature>
<feature type="compositionally biased region" description="Basic residues" evidence="1">
    <location>
        <begin position="84"/>
        <end position="100"/>
    </location>
</feature>
<gene>
    <name evidence="2" type="ORF">RCOM_2027450</name>
</gene>
<feature type="compositionally biased region" description="Low complexity" evidence="1">
    <location>
        <begin position="200"/>
        <end position="212"/>
    </location>
</feature>
<evidence type="ECO:0000256" key="1">
    <source>
        <dbReference type="SAM" id="MobiDB-lite"/>
    </source>
</evidence>
<evidence type="ECO:0000313" key="2">
    <source>
        <dbReference type="EMBL" id="EEF21900.1"/>
    </source>
</evidence>
<keyword evidence="3" id="KW-1185">Reference proteome</keyword>
<sequence length="242" mass="26373">MRSCRSPFFGREREERRKRVWTARSAALVQAAGRRVAHELDDLDHGHEDGHGEHHHIGLEAVVAVADGQVANAAAAHHAGNGRVRQKAHGQHGQRQHQARARLDDEHAPDDLQLRGAHGVRGLDHAARHIAQALVHQACQVGNGRHGQRHGRSQRADGGAGQPAREGHQRDQQDDEGEGPHGVDRPVQHGEGRAVVQRLAGAQQEQQHAQRAANEHGGRQADAQHQKGLAHGQPQLGQDFDD</sequence>
<feature type="region of interest" description="Disordered" evidence="1">
    <location>
        <begin position="143"/>
        <end position="242"/>
    </location>
</feature>
<protein>
    <submittedName>
        <fullName evidence="2">Uncharacterized protein</fullName>
    </submittedName>
</protein>
<evidence type="ECO:0000313" key="3">
    <source>
        <dbReference type="Proteomes" id="UP000008311"/>
    </source>
</evidence>
<feature type="compositionally biased region" description="Basic and acidic residues" evidence="1">
    <location>
        <begin position="165"/>
        <end position="192"/>
    </location>
</feature>
<dbReference type="Proteomes" id="UP000008311">
    <property type="component" value="Unassembled WGS sequence"/>
</dbReference>
<dbReference type="InParanoid" id="B9TQG4"/>
<proteinExistence type="predicted"/>
<name>B9TQG4_RICCO</name>
<reference evidence="3" key="1">
    <citation type="journal article" date="2010" name="Nat. Biotechnol.">
        <title>Draft genome sequence of the oilseed species Ricinus communis.</title>
        <authorList>
            <person name="Chan A.P."/>
            <person name="Crabtree J."/>
            <person name="Zhao Q."/>
            <person name="Lorenzi H."/>
            <person name="Orvis J."/>
            <person name="Puiu D."/>
            <person name="Melake-Berhan A."/>
            <person name="Jones K.M."/>
            <person name="Redman J."/>
            <person name="Chen G."/>
            <person name="Cahoon E.B."/>
            <person name="Gedil M."/>
            <person name="Stanke M."/>
            <person name="Haas B.J."/>
            <person name="Wortman J.R."/>
            <person name="Fraser-Liggett C.M."/>
            <person name="Ravel J."/>
            <person name="Rabinowicz P.D."/>
        </authorList>
    </citation>
    <scope>NUCLEOTIDE SEQUENCE [LARGE SCALE GENOMIC DNA]</scope>
    <source>
        <strain evidence="3">cv. Hale</strain>
    </source>
</reference>
<dbReference type="EMBL" id="EQ998775">
    <property type="protein sequence ID" value="EEF21900.1"/>
    <property type="molecule type" value="Genomic_DNA"/>
</dbReference>
<dbReference type="AlphaFoldDB" id="B9TQG4"/>
<accession>B9TQG4</accession>
<feature type="non-terminal residue" evidence="2">
    <location>
        <position position="242"/>
    </location>
</feature>